<sequence>MTALEAPEHGAHSLRKRPRISLAPSVARRLLCFELEHFVTESGVTHQTIAEWLGVTRPAVSAALAGSSLFSRPALEVLLSRLHRTEWFPRLNALLTTARRKSPELDATSGTGPRDAELVVGLEAFAEQVTVFDPWLIPPHLQTQMYAAALTKLDNDRQNRSREQRQAPLLHDHNPLMLRWLTSEHVLSRRIGSDAVMDDQRSFLLELATRDNVEVRVIPAKVELPPISPFQLVHGTRPVVVEPSRLALHYACDLGTVRHFERVVDGLIQRVLGAEESVGLIRQVPG</sequence>
<organism evidence="2 3">
    <name type="scientific">Actinokineospora soli</name>
    <dbReference type="NCBI Taxonomy" id="1048753"/>
    <lineage>
        <taxon>Bacteria</taxon>
        <taxon>Bacillati</taxon>
        <taxon>Actinomycetota</taxon>
        <taxon>Actinomycetes</taxon>
        <taxon>Pseudonocardiales</taxon>
        <taxon>Pseudonocardiaceae</taxon>
        <taxon>Actinokineospora</taxon>
    </lineage>
</organism>
<evidence type="ECO:0000259" key="1">
    <source>
        <dbReference type="Pfam" id="PF19054"/>
    </source>
</evidence>
<dbReference type="Proteomes" id="UP001596512">
    <property type="component" value="Unassembled WGS sequence"/>
</dbReference>
<dbReference type="InterPro" id="IPR043917">
    <property type="entry name" value="DUF5753"/>
</dbReference>
<comment type="caution">
    <text evidence="2">The sequence shown here is derived from an EMBL/GenBank/DDBJ whole genome shotgun (WGS) entry which is preliminary data.</text>
</comment>
<protein>
    <submittedName>
        <fullName evidence="2">Scr1 family TA system antitoxin-like transcriptional regulator</fullName>
    </submittedName>
</protein>
<feature type="domain" description="DUF5753" evidence="1">
    <location>
        <begin position="119"/>
        <end position="283"/>
    </location>
</feature>
<keyword evidence="3" id="KW-1185">Reference proteome</keyword>
<dbReference type="SUPFAM" id="SSF47413">
    <property type="entry name" value="lambda repressor-like DNA-binding domains"/>
    <property type="match status" value="1"/>
</dbReference>
<evidence type="ECO:0000313" key="2">
    <source>
        <dbReference type="EMBL" id="MFC7613230.1"/>
    </source>
</evidence>
<reference evidence="3" key="1">
    <citation type="journal article" date="2019" name="Int. J. Syst. Evol. Microbiol.">
        <title>The Global Catalogue of Microorganisms (GCM) 10K type strain sequencing project: providing services to taxonomists for standard genome sequencing and annotation.</title>
        <authorList>
            <consortium name="The Broad Institute Genomics Platform"/>
            <consortium name="The Broad Institute Genome Sequencing Center for Infectious Disease"/>
            <person name="Wu L."/>
            <person name="Ma J."/>
        </authorList>
    </citation>
    <scope>NUCLEOTIDE SEQUENCE [LARGE SCALE GENOMIC DNA]</scope>
    <source>
        <strain evidence="3">JCM 17695</strain>
    </source>
</reference>
<accession>A0ABW2THR3</accession>
<name>A0ABW2THR3_9PSEU</name>
<dbReference type="Pfam" id="PF19054">
    <property type="entry name" value="DUF5753"/>
    <property type="match status" value="1"/>
</dbReference>
<evidence type="ECO:0000313" key="3">
    <source>
        <dbReference type="Proteomes" id="UP001596512"/>
    </source>
</evidence>
<dbReference type="EMBL" id="JBHTEY010000004">
    <property type="protein sequence ID" value="MFC7613230.1"/>
    <property type="molecule type" value="Genomic_DNA"/>
</dbReference>
<proteinExistence type="predicted"/>
<dbReference type="InterPro" id="IPR010982">
    <property type="entry name" value="Lambda_DNA-bd_dom_sf"/>
</dbReference>
<gene>
    <name evidence="2" type="ORF">ACFQV2_06020</name>
</gene>